<dbReference type="AlphaFoldDB" id="A0A5B0RVJ9"/>
<evidence type="ECO:0000256" key="1">
    <source>
        <dbReference type="SAM" id="MobiDB-lite"/>
    </source>
</evidence>
<evidence type="ECO:0000313" key="3">
    <source>
        <dbReference type="Proteomes" id="UP000325313"/>
    </source>
</evidence>
<proteinExistence type="predicted"/>
<accession>A0A5B0RVJ9</accession>
<dbReference type="Proteomes" id="UP000325313">
    <property type="component" value="Unassembled WGS sequence"/>
</dbReference>
<gene>
    <name evidence="2" type="ORF">PGTUg99_028723</name>
</gene>
<protein>
    <submittedName>
        <fullName evidence="2">Uncharacterized protein</fullName>
    </submittedName>
</protein>
<sequence>MVDWSFNQSRDIETGGVYKRRTFYCEIGEGDWQPSASKAHRGPWVLGPSGPAEARRVRELR</sequence>
<organism evidence="2 3">
    <name type="scientific">Puccinia graminis f. sp. tritici</name>
    <dbReference type="NCBI Taxonomy" id="56615"/>
    <lineage>
        <taxon>Eukaryota</taxon>
        <taxon>Fungi</taxon>
        <taxon>Dikarya</taxon>
        <taxon>Basidiomycota</taxon>
        <taxon>Pucciniomycotina</taxon>
        <taxon>Pucciniomycetes</taxon>
        <taxon>Pucciniales</taxon>
        <taxon>Pucciniaceae</taxon>
        <taxon>Puccinia</taxon>
    </lineage>
</organism>
<feature type="region of interest" description="Disordered" evidence="1">
    <location>
        <begin position="34"/>
        <end position="61"/>
    </location>
</feature>
<reference evidence="2 3" key="1">
    <citation type="submission" date="2019-05" db="EMBL/GenBank/DDBJ databases">
        <title>Emergence of the Ug99 lineage of the wheat stem rust pathogen through somatic hybridization.</title>
        <authorList>
            <person name="Li F."/>
            <person name="Upadhyaya N.M."/>
            <person name="Sperschneider J."/>
            <person name="Matny O."/>
            <person name="Nguyen-Phuc H."/>
            <person name="Mago R."/>
            <person name="Raley C."/>
            <person name="Miller M.E."/>
            <person name="Silverstein K.A.T."/>
            <person name="Henningsen E."/>
            <person name="Hirsch C.D."/>
            <person name="Visser B."/>
            <person name="Pretorius Z.A."/>
            <person name="Steffenson B.J."/>
            <person name="Schwessinger B."/>
            <person name="Dodds P.N."/>
            <person name="Figueroa M."/>
        </authorList>
    </citation>
    <scope>NUCLEOTIDE SEQUENCE [LARGE SCALE GENOMIC DNA]</scope>
    <source>
        <strain evidence="2 3">Ug99</strain>
    </source>
</reference>
<comment type="caution">
    <text evidence="2">The sequence shown here is derived from an EMBL/GenBank/DDBJ whole genome shotgun (WGS) entry which is preliminary data.</text>
</comment>
<evidence type="ECO:0000313" key="2">
    <source>
        <dbReference type="EMBL" id="KAA1128883.1"/>
    </source>
</evidence>
<name>A0A5B0RVJ9_PUCGR</name>
<dbReference type="EMBL" id="VDEP01000139">
    <property type="protein sequence ID" value="KAA1128883.1"/>
    <property type="molecule type" value="Genomic_DNA"/>
</dbReference>